<dbReference type="SUPFAM" id="SSF57701">
    <property type="entry name" value="Zn2/Cys6 DNA-binding domain"/>
    <property type="match status" value="1"/>
</dbReference>
<keyword evidence="3" id="KW-0805">Transcription regulation</keyword>
<dbReference type="Gene3D" id="4.10.240.10">
    <property type="entry name" value="Zn(2)-C6 fungal-type DNA-binding domain"/>
    <property type="match status" value="1"/>
</dbReference>
<dbReference type="Pfam" id="PF00172">
    <property type="entry name" value="Zn_clus"/>
    <property type="match status" value="1"/>
</dbReference>
<keyword evidence="5" id="KW-0804">Transcription</keyword>
<evidence type="ECO:0000313" key="11">
    <source>
        <dbReference type="Proteomes" id="UP000042958"/>
    </source>
</evidence>
<evidence type="ECO:0000256" key="3">
    <source>
        <dbReference type="ARBA" id="ARBA00023015"/>
    </source>
</evidence>
<reference evidence="11" key="1">
    <citation type="journal article" date="2015" name="Genome Announc.">
        <title>Draft genome sequence of the fungus Penicillium brasilianum MG11.</title>
        <authorList>
            <person name="Horn F."/>
            <person name="Linde J."/>
            <person name="Mattern D.J."/>
            <person name="Walther G."/>
            <person name="Guthke R."/>
            <person name="Brakhage A.A."/>
            <person name="Valiante V."/>
        </authorList>
    </citation>
    <scope>NUCLEOTIDE SEQUENCE [LARGE SCALE GENOMIC DNA]</scope>
    <source>
        <strain evidence="11">MG11</strain>
    </source>
</reference>
<evidence type="ECO:0000259" key="9">
    <source>
        <dbReference type="PROSITE" id="PS50157"/>
    </source>
</evidence>
<name>A0A0F7THU8_PENBI</name>
<dbReference type="InterPro" id="IPR036864">
    <property type="entry name" value="Zn2-C6_fun-type_DNA-bd_sf"/>
</dbReference>
<keyword evidence="7" id="KW-0863">Zinc-finger</keyword>
<proteinExistence type="predicted"/>
<keyword evidence="6" id="KW-0539">Nucleus</keyword>
<dbReference type="OrthoDB" id="10261408at2759"/>
<dbReference type="PANTHER" id="PTHR47660:SF7">
    <property type="entry name" value="TRANSCRIPTION FACTOR WITH C2H2 AND ZN(2)-CYS(6) DNA BINDING DOMAIN (EUROFUNG)"/>
    <property type="match status" value="1"/>
</dbReference>
<dbReference type="GO" id="GO:0000981">
    <property type="term" value="F:DNA-binding transcription factor activity, RNA polymerase II-specific"/>
    <property type="evidence" value="ECO:0007669"/>
    <property type="project" value="InterPro"/>
</dbReference>
<dbReference type="SUPFAM" id="SSF57667">
    <property type="entry name" value="beta-beta-alpha zinc fingers"/>
    <property type="match status" value="1"/>
</dbReference>
<dbReference type="InterPro" id="IPR001138">
    <property type="entry name" value="Zn2Cys6_DnaBD"/>
</dbReference>
<dbReference type="CDD" id="cd00067">
    <property type="entry name" value="GAL4"/>
    <property type="match status" value="1"/>
</dbReference>
<accession>A0A0F7THU8</accession>
<dbReference type="InterPro" id="IPR013087">
    <property type="entry name" value="Znf_C2H2_type"/>
</dbReference>
<dbReference type="Pfam" id="PF04082">
    <property type="entry name" value="Fungal_trans"/>
    <property type="match status" value="1"/>
</dbReference>
<dbReference type="Proteomes" id="UP000042958">
    <property type="component" value="Unassembled WGS sequence"/>
</dbReference>
<dbReference type="STRING" id="104259.A0A0F7THU8"/>
<dbReference type="Gene3D" id="3.30.160.60">
    <property type="entry name" value="Classic Zinc Finger"/>
    <property type="match status" value="2"/>
</dbReference>
<evidence type="ECO:0008006" key="12">
    <source>
        <dbReference type="Google" id="ProtNLM"/>
    </source>
</evidence>
<dbReference type="PROSITE" id="PS00463">
    <property type="entry name" value="ZN2_CY6_FUNGAL_1"/>
    <property type="match status" value="1"/>
</dbReference>
<keyword evidence="2" id="KW-0862">Zinc</keyword>
<feature type="domain" description="Zn(2)-C6 fungal-type" evidence="8">
    <location>
        <begin position="77"/>
        <end position="106"/>
    </location>
</feature>
<evidence type="ECO:0000259" key="8">
    <source>
        <dbReference type="PROSITE" id="PS50048"/>
    </source>
</evidence>
<evidence type="ECO:0000256" key="1">
    <source>
        <dbReference type="ARBA" id="ARBA00022723"/>
    </source>
</evidence>
<sequence>MSPSKNSPRPFACQFPGCSSSYQRKEHLNRHEAQHTGVLASVCSLCNRTFSRNDSLRRHIRQDHSISEQHSARSALACRACRLAKTRCQGGVPCLQCRTKGQECTFDTTASTTSRSPSDERVFAATVDTAVLMEDRTAQTKHYVDLYFEHFHPHWPILHRATFSIPDEPPLLLQAVLMIGLWVSEKPSARQAAVDLHQKLGLWIREQRVQWENLIPRKENGEEGPVSICPIATYQGILLYLIFSLIQESSTRSLSLKLTLSSSDYEILSVLVQVCRRNHVFYYPGMLERYQDVDSMACIWIGVEEMGRLGLAMYKVSSLCRAGKLEDTEDRLLQLSDLRFPVPDSRSLWDAKSDMELSQLLQLEAGRERLAASDMANWISVCGKALESGSERWWL</sequence>
<dbReference type="GO" id="GO:0008270">
    <property type="term" value="F:zinc ion binding"/>
    <property type="evidence" value="ECO:0007669"/>
    <property type="project" value="UniProtKB-KW"/>
</dbReference>
<dbReference type="PROSITE" id="PS00028">
    <property type="entry name" value="ZINC_FINGER_C2H2_1"/>
    <property type="match status" value="2"/>
</dbReference>
<dbReference type="GO" id="GO:0003677">
    <property type="term" value="F:DNA binding"/>
    <property type="evidence" value="ECO:0007669"/>
    <property type="project" value="UniProtKB-KW"/>
</dbReference>
<dbReference type="InterPro" id="IPR036236">
    <property type="entry name" value="Znf_C2H2_sf"/>
</dbReference>
<protein>
    <recommendedName>
        <fullName evidence="12">C2H2 type zinc finger domain protein</fullName>
    </recommendedName>
</protein>
<dbReference type="EMBL" id="CDHK01000002">
    <property type="protein sequence ID" value="CEJ56100.1"/>
    <property type="molecule type" value="Genomic_DNA"/>
</dbReference>
<keyword evidence="1" id="KW-0479">Metal-binding</keyword>
<keyword evidence="11" id="KW-1185">Reference proteome</keyword>
<evidence type="ECO:0000256" key="5">
    <source>
        <dbReference type="ARBA" id="ARBA00023163"/>
    </source>
</evidence>
<dbReference type="SMART" id="SM00355">
    <property type="entry name" value="ZnF_C2H2"/>
    <property type="match status" value="2"/>
</dbReference>
<dbReference type="InterPro" id="IPR007219">
    <property type="entry name" value="XnlR_reg_dom"/>
</dbReference>
<dbReference type="PROSITE" id="PS50048">
    <property type="entry name" value="ZN2_CY6_FUNGAL_2"/>
    <property type="match status" value="1"/>
</dbReference>
<keyword evidence="4" id="KW-0238">DNA-binding</keyword>
<dbReference type="AlphaFoldDB" id="A0A0F7THU8"/>
<evidence type="ECO:0000313" key="10">
    <source>
        <dbReference type="EMBL" id="CEJ56100.1"/>
    </source>
</evidence>
<evidence type="ECO:0000256" key="7">
    <source>
        <dbReference type="PROSITE-ProRule" id="PRU00042"/>
    </source>
</evidence>
<gene>
    <name evidence="10" type="ORF">PMG11_02323</name>
</gene>
<dbReference type="PROSITE" id="PS50157">
    <property type="entry name" value="ZINC_FINGER_C2H2_2"/>
    <property type="match status" value="2"/>
</dbReference>
<organism evidence="10 11">
    <name type="scientific">Penicillium brasilianum</name>
    <dbReference type="NCBI Taxonomy" id="104259"/>
    <lineage>
        <taxon>Eukaryota</taxon>
        <taxon>Fungi</taxon>
        <taxon>Dikarya</taxon>
        <taxon>Ascomycota</taxon>
        <taxon>Pezizomycotina</taxon>
        <taxon>Eurotiomycetes</taxon>
        <taxon>Eurotiomycetidae</taxon>
        <taxon>Eurotiales</taxon>
        <taxon>Aspergillaceae</taxon>
        <taxon>Penicillium</taxon>
    </lineage>
</organism>
<dbReference type="Pfam" id="PF00096">
    <property type="entry name" value="zf-C2H2"/>
    <property type="match status" value="1"/>
</dbReference>
<dbReference type="PANTHER" id="PTHR47660">
    <property type="entry name" value="TRANSCRIPTION FACTOR WITH C2H2 AND ZN(2)-CYS(6) DNA BINDING DOMAIN (EUROFUNG)-RELATED-RELATED"/>
    <property type="match status" value="1"/>
</dbReference>
<dbReference type="GO" id="GO:0006351">
    <property type="term" value="P:DNA-templated transcription"/>
    <property type="evidence" value="ECO:0007669"/>
    <property type="project" value="InterPro"/>
</dbReference>
<feature type="domain" description="C2H2-type" evidence="9">
    <location>
        <begin position="11"/>
        <end position="37"/>
    </location>
</feature>
<evidence type="ECO:0000256" key="2">
    <source>
        <dbReference type="ARBA" id="ARBA00022833"/>
    </source>
</evidence>
<feature type="domain" description="C2H2-type" evidence="9">
    <location>
        <begin position="41"/>
        <end position="69"/>
    </location>
</feature>
<dbReference type="CDD" id="cd12148">
    <property type="entry name" value="fungal_TF_MHR"/>
    <property type="match status" value="1"/>
</dbReference>
<dbReference type="SMART" id="SM00066">
    <property type="entry name" value="GAL4"/>
    <property type="match status" value="1"/>
</dbReference>
<evidence type="ECO:0000256" key="4">
    <source>
        <dbReference type="ARBA" id="ARBA00023125"/>
    </source>
</evidence>
<evidence type="ECO:0000256" key="6">
    <source>
        <dbReference type="ARBA" id="ARBA00023242"/>
    </source>
</evidence>